<keyword evidence="3" id="KW-1185">Reference proteome</keyword>
<evidence type="ECO:0000313" key="2">
    <source>
        <dbReference type="EMBL" id="GAA1699249.1"/>
    </source>
</evidence>
<comment type="caution">
    <text evidence="2">The sequence shown here is derived from an EMBL/GenBank/DDBJ whole genome shotgun (WGS) entry which is preliminary data.</text>
</comment>
<gene>
    <name evidence="2" type="ORF">GCM10009680_44430</name>
</gene>
<proteinExistence type="predicted"/>
<dbReference type="Proteomes" id="UP001499947">
    <property type="component" value="Unassembled WGS sequence"/>
</dbReference>
<reference evidence="2 3" key="1">
    <citation type="journal article" date="2019" name="Int. J. Syst. Evol. Microbiol.">
        <title>The Global Catalogue of Microorganisms (GCM) 10K type strain sequencing project: providing services to taxonomists for standard genome sequencing and annotation.</title>
        <authorList>
            <consortium name="The Broad Institute Genomics Platform"/>
            <consortium name="The Broad Institute Genome Sequencing Center for Infectious Disease"/>
            <person name="Wu L."/>
            <person name="Ma J."/>
        </authorList>
    </citation>
    <scope>NUCLEOTIDE SEQUENCE [LARGE SCALE GENOMIC DNA]</scope>
    <source>
        <strain evidence="2 3">JCM 13244</strain>
    </source>
</reference>
<feature type="region of interest" description="Disordered" evidence="1">
    <location>
        <begin position="38"/>
        <end position="61"/>
    </location>
</feature>
<feature type="region of interest" description="Disordered" evidence="1">
    <location>
        <begin position="1"/>
        <end position="20"/>
    </location>
</feature>
<dbReference type="EMBL" id="BAAALR010000051">
    <property type="protein sequence ID" value="GAA1699249.1"/>
    <property type="molecule type" value="Genomic_DNA"/>
</dbReference>
<organism evidence="2 3">
    <name type="scientific">Streptomyces yatensis</name>
    <dbReference type="NCBI Taxonomy" id="155177"/>
    <lineage>
        <taxon>Bacteria</taxon>
        <taxon>Bacillati</taxon>
        <taxon>Actinomycetota</taxon>
        <taxon>Actinomycetes</taxon>
        <taxon>Kitasatosporales</taxon>
        <taxon>Streptomycetaceae</taxon>
        <taxon>Streptomyces</taxon>
        <taxon>Streptomyces violaceusniger group</taxon>
    </lineage>
</organism>
<name>A0ABN2I6M8_9ACTN</name>
<sequence>MVQTNNLVKGMRGLRIGPGVRNPEELFSHAVFVDKVTTHQDRGSNETGAVETCGRRRSAPM</sequence>
<evidence type="ECO:0000256" key="1">
    <source>
        <dbReference type="SAM" id="MobiDB-lite"/>
    </source>
</evidence>
<accession>A0ABN2I6M8</accession>
<evidence type="ECO:0000313" key="3">
    <source>
        <dbReference type="Proteomes" id="UP001499947"/>
    </source>
</evidence>
<protein>
    <submittedName>
        <fullName evidence="2">Uncharacterized protein</fullName>
    </submittedName>
</protein>